<gene>
    <name evidence="2" type="ORF">BO70DRAFT_203157</name>
</gene>
<sequence length="156" mass="16834">MGQTRGGRQHGTIRGAAHSWPTTGPAPMTAVCSIFVPVDGARSLAGLSRAGEGKACQVVSSRGHFGSGGFSRDIRWRVRVGALLRRRWAGLITAPVKPNQSKQDSQGQSSQSSESSRSSNHQTIPSSIYTRAPSTYIHPIPSQTPWSYQKYPTQTE</sequence>
<dbReference type="Proteomes" id="UP000247233">
    <property type="component" value="Unassembled WGS sequence"/>
</dbReference>
<dbReference type="GeneID" id="37060846"/>
<accession>A0A317WSD6</accession>
<feature type="region of interest" description="Disordered" evidence="1">
    <location>
        <begin position="93"/>
        <end position="156"/>
    </location>
</feature>
<dbReference type="VEuPathDB" id="FungiDB:BO70DRAFT_203157"/>
<evidence type="ECO:0000313" key="2">
    <source>
        <dbReference type="EMBL" id="PWY87778.1"/>
    </source>
</evidence>
<dbReference type="EMBL" id="MSFL01000006">
    <property type="protein sequence ID" value="PWY87778.1"/>
    <property type="molecule type" value="Genomic_DNA"/>
</dbReference>
<proteinExistence type="predicted"/>
<protein>
    <submittedName>
        <fullName evidence="2">Uncharacterized protein</fullName>
    </submittedName>
</protein>
<evidence type="ECO:0000313" key="3">
    <source>
        <dbReference type="Proteomes" id="UP000247233"/>
    </source>
</evidence>
<feature type="compositionally biased region" description="Polar residues" evidence="1">
    <location>
        <begin position="123"/>
        <end position="133"/>
    </location>
</feature>
<feature type="compositionally biased region" description="Low complexity" evidence="1">
    <location>
        <begin position="100"/>
        <end position="122"/>
    </location>
</feature>
<feature type="compositionally biased region" description="Polar residues" evidence="1">
    <location>
        <begin position="141"/>
        <end position="156"/>
    </location>
</feature>
<dbReference type="AlphaFoldDB" id="A0A317WSD6"/>
<name>A0A317WSD6_9EURO</name>
<organism evidence="2 3">
    <name type="scientific">Aspergillus heteromorphus CBS 117.55</name>
    <dbReference type="NCBI Taxonomy" id="1448321"/>
    <lineage>
        <taxon>Eukaryota</taxon>
        <taxon>Fungi</taxon>
        <taxon>Dikarya</taxon>
        <taxon>Ascomycota</taxon>
        <taxon>Pezizomycotina</taxon>
        <taxon>Eurotiomycetes</taxon>
        <taxon>Eurotiomycetidae</taxon>
        <taxon>Eurotiales</taxon>
        <taxon>Aspergillaceae</taxon>
        <taxon>Aspergillus</taxon>
        <taxon>Aspergillus subgen. Circumdati</taxon>
    </lineage>
</organism>
<feature type="region of interest" description="Disordered" evidence="1">
    <location>
        <begin position="1"/>
        <end position="24"/>
    </location>
</feature>
<evidence type="ECO:0000256" key="1">
    <source>
        <dbReference type="SAM" id="MobiDB-lite"/>
    </source>
</evidence>
<keyword evidence="3" id="KW-1185">Reference proteome</keyword>
<dbReference type="RefSeq" id="XP_025401661.1">
    <property type="nucleotide sequence ID" value="XM_025538609.1"/>
</dbReference>
<reference evidence="2 3" key="1">
    <citation type="submission" date="2016-12" db="EMBL/GenBank/DDBJ databases">
        <title>The genomes of Aspergillus section Nigri reveals drivers in fungal speciation.</title>
        <authorList>
            <consortium name="DOE Joint Genome Institute"/>
            <person name="Vesth T.C."/>
            <person name="Nybo J."/>
            <person name="Theobald S."/>
            <person name="Brandl J."/>
            <person name="Frisvad J.C."/>
            <person name="Nielsen K.F."/>
            <person name="Lyhne E.K."/>
            <person name="Kogle M.E."/>
            <person name="Kuo A."/>
            <person name="Riley R."/>
            <person name="Clum A."/>
            <person name="Nolan M."/>
            <person name="Lipzen A."/>
            <person name="Salamov A."/>
            <person name="Henrissat B."/>
            <person name="Wiebenga A."/>
            <person name="De Vries R.P."/>
            <person name="Grigoriev I.V."/>
            <person name="Mortensen U.H."/>
            <person name="Andersen M.R."/>
            <person name="Baker S.E."/>
        </authorList>
    </citation>
    <scope>NUCLEOTIDE SEQUENCE [LARGE SCALE GENOMIC DNA]</scope>
    <source>
        <strain evidence="2 3">CBS 117.55</strain>
    </source>
</reference>
<comment type="caution">
    <text evidence="2">The sequence shown here is derived from an EMBL/GenBank/DDBJ whole genome shotgun (WGS) entry which is preliminary data.</text>
</comment>